<feature type="binding site" evidence="4">
    <location>
        <position position="179"/>
    </location>
    <ligand>
        <name>S-adenosyl-L-methionine</name>
        <dbReference type="ChEBI" id="CHEBI:59789"/>
    </ligand>
</feature>
<evidence type="ECO:0000256" key="3">
    <source>
        <dbReference type="ARBA" id="ARBA00022691"/>
    </source>
</evidence>
<dbReference type="PIRSF" id="PIRSF000398">
    <property type="entry name" value="M_m6A_EcoRV"/>
    <property type="match status" value="1"/>
</dbReference>
<keyword evidence="1 5" id="KW-0489">Methyltransferase</keyword>
<dbReference type="GO" id="GO:0032259">
    <property type="term" value="P:methylation"/>
    <property type="evidence" value="ECO:0007669"/>
    <property type="project" value="UniProtKB-KW"/>
</dbReference>
<organism evidence="5 6">
    <name type="scientific">Thermovibrio guaymasensis</name>
    <dbReference type="NCBI Taxonomy" id="240167"/>
    <lineage>
        <taxon>Bacteria</taxon>
        <taxon>Pseudomonadati</taxon>
        <taxon>Aquificota</taxon>
        <taxon>Aquificia</taxon>
        <taxon>Desulfurobacteriales</taxon>
        <taxon>Desulfurobacteriaceae</taxon>
        <taxon>Thermovibrio</taxon>
    </lineage>
</organism>
<comment type="caution">
    <text evidence="5">The sequence shown here is derived from an EMBL/GenBank/DDBJ whole genome shotgun (WGS) entry which is preliminary data.</text>
</comment>
<protein>
    <submittedName>
        <fullName evidence="5">Site-specific DNA-adenine methylase</fullName>
    </submittedName>
</protein>
<dbReference type="RefSeq" id="WP_170137379.1">
    <property type="nucleotide sequence ID" value="NZ_RBIE01000002.1"/>
</dbReference>
<dbReference type="GO" id="GO:0006298">
    <property type="term" value="P:mismatch repair"/>
    <property type="evidence" value="ECO:0007669"/>
    <property type="project" value="TreeGrafter"/>
</dbReference>
<proteinExistence type="predicted"/>
<dbReference type="EMBL" id="RBIE01000002">
    <property type="protein sequence ID" value="RKQ61866.1"/>
    <property type="molecule type" value="Genomic_DNA"/>
</dbReference>
<dbReference type="Proteomes" id="UP000280881">
    <property type="component" value="Unassembled WGS sequence"/>
</dbReference>
<dbReference type="AlphaFoldDB" id="A0A420W717"/>
<dbReference type="GO" id="GO:0043565">
    <property type="term" value="F:sequence-specific DNA binding"/>
    <property type="evidence" value="ECO:0007669"/>
    <property type="project" value="TreeGrafter"/>
</dbReference>
<dbReference type="PRINTS" id="PR00505">
    <property type="entry name" value="D12N6MTFRASE"/>
</dbReference>
<sequence>MLPWIGGKNRLAKWIISHFPPDYRRMTYVEAFGGAGWVLFKKEPSLVEIYNDNDELLVNLFVVLRDHFQEFRRRAYRTLHSGRLFQMATQQIKEGYFKDNIDKAVCYAIVVVQSFSGTQNSWGYYISANMRKSSSTRWLPFLRRLNQIRYRLSTVQIECLDFRKVIEKYDTPNTLFYLDSPYVQKEHYYRTGFTERDHRDLAEILKDIKGKFVLSYYPCDLVEELYKDFNWHTKEVSKSSYGITEFSKARSRPQGTELLIKNF</sequence>
<feature type="binding site" evidence="4">
    <location>
        <position position="4"/>
    </location>
    <ligand>
        <name>S-adenosyl-L-methionine</name>
        <dbReference type="ChEBI" id="CHEBI:59789"/>
    </ligand>
</feature>
<dbReference type="GO" id="GO:1904047">
    <property type="term" value="F:S-adenosyl-L-methionine binding"/>
    <property type="evidence" value="ECO:0007669"/>
    <property type="project" value="TreeGrafter"/>
</dbReference>
<feature type="binding site" evidence="4">
    <location>
        <position position="8"/>
    </location>
    <ligand>
        <name>S-adenosyl-L-methionine</name>
        <dbReference type="ChEBI" id="CHEBI:59789"/>
    </ligand>
</feature>
<dbReference type="InterPro" id="IPR012263">
    <property type="entry name" value="M_m6A_EcoRV"/>
</dbReference>
<dbReference type="Pfam" id="PF02086">
    <property type="entry name" value="MethyltransfD12"/>
    <property type="match status" value="1"/>
</dbReference>
<accession>A0A420W717</accession>
<evidence type="ECO:0000313" key="6">
    <source>
        <dbReference type="Proteomes" id="UP000280881"/>
    </source>
</evidence>
<dbReference type="PANTHER" id="PTHR30481">
    <property type="entry name" value="DNA ADENINE METHYLASE"/>
    <property type="match status" value="1"/>
</dbReference>
<dbReference type="GO" id="GO:0009307">
    <property type="term" value="P:DNA restriction-modification system"/>
    <property type="evidence" value="ECO:0007669"/>
    <property type="project" value="InterPro"/>
</dbReference>
<keyword evidence="6" id="KW-1185">Reference proteome</keyword>
<dbReference type="GO" id="GO:0009007">
    <property type="term" value="F:site-specific DNA-methyltransferase (adenine-specific) activity"/>
    <property type="evidence" value="ECO:0007669"/>
    <property type="project" value="UniProtKB-EC"/>
</dbReference>
<evidence type="ECO:0000313" key="5">
    <source>
        <dbReference type="EMBL" id="RKQ61866.1"/>
    </source>
</evidence>
<dbReference type="InterPro" id="IPR029063">
    <property type="entry name" value="SAM-dependent_MTases_sf"/>
</dbReference>
<keyword evidence="3" id="KW-0949">S-adenosyl-L-methionine</keyword>
<dbReference type="InterPro" id="IPR012327">
    <property type="entry name" value="MeTrfase_D12"/>
</dbReference>
<dbReference type="PANTHER" id="PTHR30481:SF4">
    <property type="entry name" value="SITE-SPECIFIC DNA-METHYLTRANSFERASE (ADENINE-SPECIFIC)"/>
    <property type="match status" value="1"/>
</dbReference>
<name>A0A420W717_9BACT</name>
<dbReference type="Gene3D" id="3.40.50.150">
    <property type="entry name" value="Vaccinia Virus protein VP39"/>
    <property type="match status" value="2"/>
</dbReference>
<evidence type="ECO:0000256" key="1">
    <source>
        <dbReference type="ARBA" id="ARBA00022603"/>
    </source>
</evidence>
<evidence type="ECO:0000256" key="4">
    <source>
        <dbReference type="PIRSR" id="PIRSR000398-1"/>
    </source>
</evidence>
<dbReference type="SUPFAM" id="SSF53335">
    <property type="entry name" value="S-adenosyl-L-methionine-dependent methyltransferases"/>
    <property type="match status" value="1"/>
</dbReference>
<keyword evidence="2" id="KW-0808">Transferase</keyword>
<feature type="binding site" evidence="4">
    <location>
        <position position="52"/>
    </location>
    <ligand>
        <name>S-adenosyl-L-methionine</name>
        <dbReference type="ChEBI" id="CHEBI:59789"/>
    </ligand>
</feature>
<gene>
    <name evidence="5" type="ORF">C7457_1323</name>
</gene>
<reference evidence="5 6" key="1">
    <citation type="submission" date="2018-10" db="EMBL/GenBank/DDBJ databases">
        <title>Genomic Encyclopedia of Type Strains, Phase IV (KMG-IV): sequencing the most valuable type-strain genomes for metagenomic binning, comparative biology and taxonomic classification.</title>
        <authorList>
            <person name="Goeker M."/>
        </authorList>
    </citation>
    <scope>NUCLEOTIDE SEQUENCE [LARGE SCALE GENOMIC DNA]</scope>
    <source>
        <strain evidence="5 6">DSM 15521</strain>
    </source>
</reference>
<evidence type="ECO:0000256" key="2">
    <source>
        <dbReference type="ARBA" id="ARBA00022679"/>
    </source>
</evidence>